<evidence type="ECO:0000313" key="2">
    <source>
        <dbReference type="EMBL" id="NML56883.1"/>
    </source>
</evidence>
<feature type="chain" id="PRO_5030761062" evidence="1">
    <location>
        <begin position="24"/>
        <end position="281"/>
    </location>
</feature>
<keyword evidence="3" id="KW-1185">Reference proteome</keyword>
<evidence type="ECO:0000313" key="3">
    <source>
        <dbReference type="Proteomes" id="UP000552615"/>
    </source>
</evidence>
<dbReference type="InterPro" id="IPR025737">
    <property type="entry name" value="FApF"/>
</dbReference>
<dbReference type="AlphaFoldDB" id="A0A7Y0A542"/>
<comment type="caution">
    <text evidence="2">The sequence shown here is derived from an EMBL/GenBank/DDBJ whole genome shotgun (WGS) entry which is preliminary data.</text>
</comment>
<name>A0A7Y0A542_9FLAO</name>
<sequence>MTYNHSFRILVLSAFLFSFACGAQQENEKKYSLFNPVPKALMREMNTDRPDVTESPYTVDAGHIQYETDAVRLKREESELNKTQTILINQANVKIGITGSTAIQIGFQSYGLQKETEKSSGNISKTHGFGDITFRIKQNITGNDKGNFVMAVLPYAKIPSSQYDDESRFEYGLIVPMLYKFAGEWNLGFQVEVDRLKDQDLPEMHTELLQTLTISHPLTKNIDGIAETYYTYDFKAHQFANYINAAVQMEVAKNFKVDAGLNYGLQHHAEKHYFIGFSYLH</sequence>
<dbReference type="RefSeq" id="WP_169230246.1">
    <property type="nucleotide sequence ID" value="NZ_JABBGF010000001.1"/>
</dbReference>
<reference evidence="2 3" key="1">
    <citation type="submission" date="2020-04" db="EMBL/GenBank/DDBJ databases">
        <title>Chryseobacterium sp. RJ-7-14 sp. nov., isolated from Jeju soil.</title>
        <authorList>
            <person name="Dahal R.H."/>
            <person name="Chaudhary D.K."/>
        </authorList>
    </citation>
    <scope>NUCLEOTIDE SEQUENCE [LARGE SCALE GENOMIC DNA]</scope>
    <source>
        <strain evidence="2 3">RJ-7-14</strain>
    </source>
</reference>
<accession>A0A7Y0A542</accession>
<dbReference type="EMBL" id="JABBGF010000001">
    <property type="protein sequence ID" value="NML56883.1"/>
    <property type="molecule type" value="Genomic_DNA"/>
</dbReference>
<organism evidence="2 3">
    <name type="scientific">Chryseobacterium cheonjiense</name>
    <dbReference type="NCBI Taxonomy" id="2728845"/>
    <lineage>
        <taxon>Bacteria</taxon>
        <taxon>Pseudomonadati</taxon>
        <taxon>Bacteroidota</taxon>
        <taxon>Flavobacteriia</taxon>
        <taxon>Flavobacteriales</taxon>
        <taxon>Weeksellaceae</taxon>
        <taxon>Chryseobacterium group</taxon>
        <taxon>Chryseobacterium</taxon>
    </lineage>
</organism>
<dbReference type="Proteomes" id="UP000552615">
    <property type="component" value="Unassembled WGS sequence"/>
</dbReference>
<protein>
    <submittedName>
        <fullName evidence="2">Transporter</fullName>
    </submittedName>
</protein>
<keyword evidence="1" id="KW-0732">Signal</keyword>
<evidence type="ECO:0000256" key="1">
    <source>
        <dbReference type="SAM" id="SignalP"/>
    </source>
</evidence>
<proteinExistence type="predicted"/>
<feature type="signal peptide" evidence="1">
    <location>
        <begin position="1"/>
        <end position="23"/>
    </location>
</feature>
<dbReference type="Pfam" id="PF13557">
    <property type="entry name" value="Phenol_MetA_deg"/>
    <property type="match status" value="1"/>
</dbReference>
<gene>
    <name evidence="2" type="ORF">HHL20_05960</name>
</gene>